<dbReference type="Proteomes" id="UP000095401">
    <property type="component" value="Chromosome"/>
</dbReference>
<dbReference type="KEGG" id="aprs:BI364_10400"/>
<protein>
    <submittedName>
        <fullName evidence="1">Uncharacterized protein</fullName>
    </submittedName>
</protein>
<dbReference type="RefSeq" id="WP_070078679.1">
    <property type="nucleotide sequence ID" value="NZ_CP017415.1"/>
</dbReference>
<evidence type="ECO:0000313" key="2">
    <source>
        <dbReference type="Proteomes" id="UP000095401"/>
    </source>
</evidence>
<reference evidence="2" key="1">
    <citation type="submission" date="2016-09" db="EMBL/GenBank/DDBJ databases">
        <title>Acidihalobacter prosperus F5.</title>
        <authorList>
            <person name="Khaleque H.N."/>
            <person name="Ramsay J.P."/>
            <person name="Kaksonen A.H."/>
            <person name="Boxall N.J."/>
            <person name="Watkin E.L.J."/>
        </authorList>
    </citation>
    <scope>NUCLEOTIDE SEQUENCE [LARGE SCALE GENOMIC DNA]</scope>
    <source>
        <strain evidence="2">F5</strain>
    </source>
</reference>
<evidence type="ECO:0000313" key="1">
    <source>
        <dbReference type="EMBL" id="AOU98317.1"/>
    </source>
</evidence>
<dbReference type="EMBL" id="CP017415">
    <property type="protein sequence ID" value="AOU98317.1"/>
    <property type="molecule type" value="Genomic_DNA"/>
</dbReference>
<keyword evidence="2" id="KW-1185">Reference proteome</keyword>
<name>A0A1D8IPB3_9GAMM</name>
<organism evidence="1 2">
    <name type="scientific">Acidihalobacter yilgarnensis</name>
    <dbReference type="NCBI Taxonomy" id="2819280"/>
    <lineage>
        <taxon>Bacteria</taxon>
        <taxon>Pseudomonadati</taxon>
        <taxon>Pseudomonadota</taxon>
        <taxon>Gammaproteobacteria</taxon>
        <taxon>Chromatiales</taxon>
        <taxon>Ectothiorhodospiraceae</taxon>
        <taxon>Acidihalobacter</taxon>
    </lineage>
</organism>
<sequence>MNPTLNRLDRIVHQVLHGDDDAAAGLSTAERLYVALAACRTEWLVNSGYTIPAALGRIGPEWTAELVARWEYRA</sequence>
<accession>A0A1D8IPB3</accession>
<proteinExistence type="predicted"/>
<gene>
    <name evidence="1" type="ORF">BI364_10400</name>
</gene>
<dbReference type="AlphaFoldDB" id="A0A1D8IPB3"/>